<dbReference type="InterPro" id="IPR011009">
    <property type="entry name" value="Kinase-like_dom_sf"/>
</dbReference>
<dbReference type="SUPFAM" id="SSF56112">
    <property type="entry name" value="Protein kinase-like (PK-like)"/>
    <property type="match status" value="1"/>
</dbReference>
<protein>
    <recommendedName>
        <fullName evidence="3">Maltokinase</fullName>
        <ecNumber evidence="2">2.7.1.175</ecNumber>
    </recommendedName>
    <alternativeName>
        <fullName evidence="7">Maltose-1-phosphate synthase</fullName>
    </alternativeName>
</protein>
<evidence type="ECO:0000256" key="1">
    <source>
        <dbReference type="ARBA" id="ARBA00006219"/>
    </source>
</evidence>
<sequence length="501" mass="55924">MQTPAPLTERFTSPSFKSSFANALPGYLPTQRWFTSKGKKIDECHVERVLRVTDAAALLVVRVDFADGSTEMYQMPVAQLTTTHDQMQYTKAHPGLVMLQVPGGPFLVDAVPTAAFRAAIYEMIRSEAVTNQGLRCDAGKLLRTAPATAPSVVPAIDTSNTAIVYNDQFFFKLFRKLDKGLNPDLELVRYLSERADFQHCPPYGGSIGIGQMHDADYLNLGMMSGKVDNDGDAWEYFQGLTERYYTHGGTVDRETLDRAELLGKRTAEMHLKLARGADAGAMLTPEAMSPDYRTEITAAARKLLNRQMGELADKLPGLTPEQRSLAKKVLGLKDQLDDKLQRLATKPMDLDLIRIHGDYHLGQVLVTAHDFYIIDFEGEPLLSIPERRRKRPALKDVAGMVRSFHYAARGQLLLNPKYSDDQKAAHAARGERWFKEVSEAYLAAYFAECGLASFLPKNEEDRSLLLDLFILEKAIYEVAYELNSRPEWLSIPLSGVLGVAE</sequence>
<dbReference type="GO" id="GO:0047471">
    <property type="term" value="F:maltose alpha-D-glucosyltransferase activity"/>
    <property type="evidence" value="ECO:0007669"/>
    <property type="project" value="UniProtKB-EC"/>
</dbReference>
<evidence type="ECO:0000259" key="10">
    <source>
        <dbReference type="Pfam" id="PF18085"/>
    </source>
</evidence>
<evidence type="ECO:0000313" key="11">
    <source>
        <dbReference type="EMBL" id="NJC24862.1"/>
    </source>
</evidence>
<keyword evidence="4" id="KW-0808">Transferase</keyword>
<comment type="similarity">
    <text evidence="1">Belongs to the aminoglycoside phosphotransferase family.</text>
</comment>
<evidence type="ECO:0000256" key="2">
    <source>
        <dbReference type="ARBA" id="ARBA00011962"/>
    </source>
</evidence>
<name>A0ABX0X6V3_9BACT</name>
<organism evidence="11 12">
    <name type="scientific">Neolewinella antarctica</name>
    <dbReference type="NCBI Taxonomy" id="442734"/>
    <lineage>
        <taxon>Bacteria</taxon>
        <taxon>Pseudomonadati</taxon>
        <taxon>Bacteroidota</taxon>
        <taxon>Saprospiria</taxon>
        <taxon>Saprospirales</taxon>
        <taxon>Lewinellaceae</taxon>
        <taxon>Neolewinella</taxon>
    </lineage>
</organism>
<feature type="domain" description="Aminoglycoside phosphotransferase" evidence="9">
    <location>
        <begin position="233"/>
        <end position="377"/>
    </location>
</feature>
<gene>
    <name evidence="11" type="ORF">GGR27_000343</name>
</gene>
<proteinExistence type="inferred from homology"/>
<dbReference type="InterPro" id="IPR040999">
    <property type="entry name" value="Mak_N_cap"/>
</dbReference>
<keyword evidence="6" id="KW-0067">ATP-binding</keyword>
<feature type="domain" description="Maltokinase N-terminal cap" evidence="10">
    <location>
        <begin position="27"/>
        <end position="111"/>
    </location>
</feature>
<reference evidence="11 12" key="1">
    <citation type="submission" date="2020-03" db="EMBL/GenBank/DDBJ databases">
        <title>Genomic Encyclopedia of Type Strains, Phase IV (KMG-IV): sequencing the most valuable type-strain genomes for metagenomic binning, comparative biology and taxonomic classification.</title>
        <authorList>
            <person name="Goeker M."/>
        </authorList>
    </citation>
    <scope>NUCLEOTIDE SEQUENCE [LARGE SCALE GENOMIC DNA]</scope>
    <source>
        <strain evidence="11 12">DSM 105096</strain>
    </source>
</reference>
<accession>A0ABX0X6V3</accession>
<dbReference type="Pfam" id="PF01636">
    <property type="entry name" value="APH"/>
    <property type="match status" value="1"/>
</dbReference>
<evidence type="ECO:0000256" key="6">
    <source>
        <dbReference type="ARBA" id="ARBA00022840"/>
    </source>
</evidence>
<evidence type="ECO:0000256" key="5">
    <source>
        <dbReference type="ARBA" id="ARBA00022741"/>
    </source>
</evidence>
<evidence type="ECO:0000256" key="8">
    <source>
        <dbReference type="ARBA" id="ARBA00049067"/>
    </source>
</evidence>
<dbReference type="InterPro" id="IPR002575">
    <property type="entry name" value="Aminoglycoside_PTrfase"/>
</dbReference>
<keyword evidence="11" id="KW-0413">Isomerase</keyword>
<evidence type="ECO:0000259" key="9">
    <source>
        <dbReference type="Pfam" id="PF01636"/>
    </source>
</evidence>
<dbReference type="EMBL" id="JAATJH010000001">
    <property type="protein sequence ID" value="NJC24862.1"/>
    <property type="molecule type" value="Genomic_DNA"/>
</dbReference>
<evidence type="ECO:0000256" key="7">
    <source>
        <dbReference type="ARBA" id="ARBA00031251"/>
    </source>
</evidence>
<dbReference type="EC" id="2.7.1.175" evidence="2"/>
<dbReference type="GO" id="GO:0004556">
    <property type="term" value="F:alpha-amylase activity"/>
    <property type="evidence" value="ECO:0007669"/>
    <property type="project" value="UniProtKB-EC"/>
</dbReference>
<dbReference type="Gene3D" id="3.90.1200.10">
    <property type="match status" value="1"/>
</dbReference>
<dbReference type="RefSeq" id="WP_168035665.1">
    <property type="nucleotide sequence ID" value="NZ_JAATJH010000001.1"/>
</dbReference>
<keyword evidence="11" id="KW-0326">Glycosidase</keyword>
<dbReference type="Pfam" id="PF18085">
    <property type="entry name" value="Mak_N_cap"/>
    <property type="match status" value="1"/>
</dbReference>
<keyword evidence="11" id="KW-0378">Hydrolase</keyword>
<comment type="caution">
    <text evidence="11">The sequence shown here is derived from an EMBL/GenBank/DDBJ whole genome shotgun (WGS) entry which is preliminary data.</text>
</comment>
<keyword evidence="5" id="KW-0547">Nucleotide-binding</keyword>
<keyword evidence="12" id="KW-1185">Reference proteome</keyword>
<dbReference type="Proteomes" id="UP000770785">
    <property type="component" value="Unassembled WGS sequence"/>
</dbReference>
<evidence type="ECO:0000256" key="3">
    <source>
        <dbReference type="ARBA" id="ARBA00013882"/>
    </source>
</evidence>
<comment type="catalytic activity">
    <reaction evidence="8">
        <text>D-maltose + ATP = alpha-maltose 1-phosphate + ADP + H(+)</text>
        <dbReference type="Rhea" id="RHEA:31915"/>
        <dbReference type="ChEBI" id="CHEBI:15378"/>
        <dbReference type="ChEBI" id="CHEBI:17306"/>
        <dbReference type="ChEBI" id="CHEBI:30616"/>
        <dbReference type="ChEBI" id="CHEBI:63576"/>
        <dbReference type="ChEBI" id="CHEBI:456216"/>
        <dbReference type="EC" id="2.7.1.175"/>
    </reaction>
</comment>
<evidence type="ECO:0000256" key="4">
    <source>
        <dbReference type="ARBA" id="ARBA00022679"/>
    </source>
</evidence>
<evidence type="ECO:0000313" key="12">
    <source>
        <dbReference type="Proteomes" id="UP000770785"/>
    </source>
</evidence>